<proteinExistence type="predicted"/>
<comment type="caution">
    <text evidence="3">The sequence shown here is derived from an EMBL/GenBank/DDBJ whole genome shotgun (WGS) entry which is preliminary data.</text>
</comment>
<evidence type="ECO:0000256" key="2">
    <source>
        <dbReference type="SAM" id="Phobius"/>
    </source>
</evidence>
<dbReference type="PANTHER" id="PTHR35469:SF4">
    <property type="entry name" value="TRANSMEMBRANE PROTEIN"/>
    <property type="match status" value="1"/>
</dbReference>
<evidence type="ECO:0000313" key="4">
    <source>
        <dbReference type="Proteomes" id="UP001359559"/>
    </source>
</evidence>
<gene>
    <name evidence="3" type="ORF">RJT34_04342</name>
</gene>
<dbReference type="EMBL" id="JAYKXN010000001">
    <property type="protein sequence ID" value="KAK7319619.1"/>
    <property type="molecule type" value="Genomic_DNA"/>
</dbReference>
<feature type="transmembrane region" description="Helical" evidence="2">
    <location>
        <begin position="196"/>
        <end position="225"/>
    </location>
</feature>
<feature type="transmembrane region" description="Helical" evidence="2">
    <location>
        <begin position="156"/>
        <end position="175"/>
    </location>
</feature>
<keyword evidence="4" id="KW-1185">Reference proteome</keyword>
<keyword evidence="2" id="KW-0472">Membrane</keyword>
<accession>A0AAN9KLU3</accession>
<organism evidence="3 4">
    <name type="scientific">Clitoria ternatea</name>
    <name type="common">Butterfly pea</name>
    <dbReference type="NCBI Taxonomy" id="43366"/>
    <lineage>
        <taxon>Eukaryota</taxon>
        <taxon>Viridiplantae</taxon>
        <taxon>Streptophyta</taxon>
        <taxon>Embryophyta</taxon>
        <taxon>Tracheophyta</taxon>
        <taxon>Spermatophyta</taxon>
        <taxon>Magnoliopsida</taxon>
        <taxon>eudicotyledons</taxon>
        <taxon>Gunneridae</taxon>
        <taxon>Pentapetalae</taxon>
        <taxon>rosids</taxon>
        <taxon>fabids</taxon>
        <taxon>Fabales</taxon>
        <taxon>Fabaceae</taxon>
        <taxon>Papilionoideae</taxon>
        <taxon>50 kb inversion clade</taxon>
        <taxon>NPAAA clade</taxon>
        <taxon>indigoferoid/millettioid clade</taxon>
        <taxon>Phaseoleae</taxon>
        <taxon>Clitoria</taxon>
    </lineage>
</organism>
<dbReference type="PANTHER" id="PTHR35469">
    <property type="entry name" value="TRANSMEMBRANE PROTEIN"/>
    <property type="match status" value="1"/>
</dbReference>
<name>A0AAN9KLU3_CLITE</name>
<feature type="region of interest" description="Disordered" evidence="1">
    <location>
        <begin position="1"/>
        <end position="94"/>
    </location>
</feature>
<keyword evidence="2" id="KW-0812">Transmembrane</keyword>
<feature type="compositionally biased region" description="Pro residues" evidence="1">
    <location>
        <begin position="79"/>
        <end position="94"/>
    </location>
</feature>
<evidence type="ECO:0000256" key="1">
    <source>
        <dbReference type="SAM" id="MobiDB-lite"/>
    </source>
</evidence>
<protein>
    <submittedName>
        <fullName evidence="3">Uncharacterized protein</fullName>
    </submittedName>
</protein>
<keyword evidence="2" id="KW-1133">Transmembrane helix</keyword>
<sequence>MAEASSRDSRRRRRILEQGSDRLAFITGRIQSLPDPPPTTVDDHSDSSSQIHQASDRTIQTPPSPKHHEGITEISTAPTSPPDPPQNSLAQPPPQLVEKPKLFITPSDITSAINASKVTRLCCSLLVAILTVASHLDFSFPGPSLVKSVLGFRPLYLVLVTNLTVVVATLVSGIGRRFYSPGDRGKWGALATTLELGVLLQNVADAVFMDCAVYAIVLVCGLSLLRT</sequence>
<dbReference type="AlphaFoldDB" id="A0AAN9KLU3"/>
<reference evidence="3 4" key="1">
    <citation type="submission" date="2024-01" db="EMBL/GenBank/DDBJ databases">
        <title>The genomes of 5 underutilized Papilionoideae crops provide insights into root nodulation and disease resistance.</title>
        <authorList>
            <person name="Yuan L."/>
        </authorList>
    </citation>
    <scope>NUCLEOTIDE SEQUENCE [LARGE SCALE GENOMIC DNA]</scope>
    <source>
        <strain evidence="3">LY-2023</strain>
        <tissue evidence="3">Leaf</tissue>
    </source>
</reference>
<dbReference type="Proteomes" id="UP001359559">
    <property type="component" value="Unassembled WGS sequence"/>
</dbReference>
<evidence type="ECO:0000313" key="3">
    <source>
        <dbReference type="EMBL" id="KAK7319619.1"/>
    </source>
</evidence>